<proteinExistence type="predicted"/>
<protein>
    <submittedName>
        <fullName evidence="1">Uncharacterized protein</fullName>
    </submittedName>
</protein>
<sequence length="371" mass="41447">MAFSANVIPQNKTLIPLRLQNTNPNFSKSLSITHTQSLQFLKRTSISASSTRVVSDFEVMEKSSNLIADSWETFSGNVSGEWDGHGADFTNEGKTIELPENVVPDAYREWEVRVFDWQTQCPTLAKPHEKILDYKLIKLLPTVGCEADAATRHSVDERSIGGSDNEVSAFAYHLSGCYVAVWPIKDNSAFRLFELEHCLVDPRNKESRVRIVQIVRVDASVFSLQNIKVFREQWYGPFRNGEQLGGCAIRDAAFASTDAVKLSDVVGVWSGSNVVATFQNPQTNILKELVDYEPQKSVRTDDGLVLLPKQLWCSLKESEDGDIFEEVGWLIEQGQAITLSCNFSKDGNLKKITMRHEKAIPGETLKTAIGL</sequence>
<comment type="caution">
    <text evidence="1">The sequence shown here is derived from an EMBL/GenBank/DDBJ whole genome shotgun (WGS) entry which is preliminary data.</text>
</comment>
<accession>A0A7J7MLV4</accession>
<dbReference type="AlphaFoldDB" id="A0A7J7MLV4"/>
<organism evidence="1 2">
    <name type="scientific">Kingdonia uniflora</name>
    <dbReference type="NCBI Taxonomy" id="39325"/>
    <lineage>
        <taxon>Eukaryota</taxon>
        <taxon>Viridiplantae</taxon>
        <taxon>Streptophyta</taxon>
        <taxon>Embryophyta</taxon>
        <taxon>Tracheophyta</taxon>
        <taxon>Spermatophyta</taxon>
        <taxon>Magnoliopsida</taxon>
        <taxon>Ranunculales</taxon>
        <taxon>Circaeasteraceae</taxon>
        <taxon>Kingdonia</taxon>
    </lineage>
</organism>
<name>A0A7J7MLV4_9MAGN</name>
<reference evidence="1 2" key="1">
    <citation type="journal article" date="2020" name="IScience">
        <title>Genome Sequencing of the Endangered Kingdonia uniflora (Circaeasteraceae, Ranunculales) Reveals Potential Mechanisms of Evolutionary Specialization.</title>
        <authorList>
            <person name="Sun Y."/>
            <person name="Deng T."/>
            <person name="Zhang A."/>
            <person name="Moore M.J."/>
            <person name="Landis J.B."/>
            <person name="Lin N."/>
            <person name="Zhang H."/>
            <person name="Zhang X."/>
            <person name="Huang J."/>
            <person name="Zhang X."/>
            <person name="Sun H."/>
            <person name="Wang H."/>
        </authorList>
    </citation>
    <scope>NUCLEOTIDE SEQUENCE [LARGE SCALE GENOMIC DNA]</scope>
    <source>
        <strain evidence="1">TB1705</strain>
        <tissue evidence="1">Leaf</tissue>
    </source>
</reference>
<keyword evidence="2" id="KW-1185">Reference proteome</keyword>
<dbReference type="PANTHER" id="PTHR36025:SF1">
    <property type="entry name" value="DIHYDROOROTATE DEHYDROGENASE (DUF3598)"/>
    <property type="match status" value="1"/>
</dbReference>
<dbReference type="PANTHER" id="PTHR36025">
    <property type="entry name" value="DIHYDROOROTATE DEHYDROGENASE (DUF3598)"/>
    <property type="match status" value="1"/>
</dbReference>
<dbReference type="OrthoDB" id="1883156at2759"/>
<evidence type="ECO:0000313" key="1">
    <source>
        <dbReference type="EMBL" id="KAF6155794.1"/>
    </source>
</evidence>
<dbReference type="EMBL" id="JACGCM010001398">
    <property type="protein sequence ID" value="KAF6155794.1"/>
    <property type="molecule type" value="Genomic_DNA"/>
</dbReference>
<dbReference type="Proteomes" id="UP000541444">
    <property type="component" value="Unassembled WGS sequence"/>
</dbReference>
<evidence type="ECO:0000313" key="2">
    <source>
        <dbReference type="Proteomes" id="UP000541444"/>
    </source>
</evidence>
<gene>
    <name evidence="1" type="ORF">GIB67_039125</name>
</gene>